<evidence type="ECO:0000313" key="1">
    <source>
        <dbReference type="EMBL" id="KRZ46139.1"/>
    </source>
</evidence>
<comment type="caution">
    <text evidence="1">The sequence shown here is derived from an EMBL/GenBank/DDBJ whole genome shotgun (WGS) entry which is preliminary data.</text>
</comment>
<sequence length="122" mass="14209">LFKILHITHDIKAFSVVDCSFKCLSSDQANVNYDLEPAFKRRRKSKIIQGLFYYWMLLLANDMVGQHSLVLSDGIFAEKFQRQNDNAQQCYSLFCWVFDLDDVAHNLDSLLPYTTSAMQYLL</sequence>
<reference evidence="1 2" key="1">
    <citation type="submission" date="2015-01" db="EMBL/GenBank/DDBJ databases">
        <title>Evolution of Trichinella species and genotypes.</title>
        <authorList>
            <person name="Korhonen P.K."/>
            <person name="Edoardo P."/>
            <person name="Giuseppe L.R."/>
            <person name="Gasser R.B."/>
        </authorList>
    </citation>
    <scope>NUCLEOTIDE SEQUENCE [LARGE SCALE GENOMIC DNA]</scope>
    <source>
        <strain evidence="1">ISS176</strain>
    </source>
</reference>
<proteinExistence type="predicted"/>
<evidence type="ECO:0000313" key="2">
    <source>
        <dbReference type="Proteomes" id="UP000054826"/>
    </source>
</evidence>
<feature type="non-terminal residue" evidence="1">
    <location>
        <position position="1"/>
    </location>
</feature>
<dbReference type="Proteomes" id="UP000054826">
    <property type="component" value="Unassembled WGS sequence"/>
</dbReference>
<dbReference type="AlphaFoldDB" id="A0A0V1KFS2"/>
<protein>
    <submittedName>
        <fullName evidence="1">Uncharacterized protein</fullName>
    </submittedName>
</protein>
<name>A0A0V1KFS2_TRIPS</name>
<organism evidence="1 2">
    <name type="scientific">Trichinella pseudospiralis</name>
    <name type="common">Parasitic roundworm</name>
    <dbReference type="NCBI Taxonomy" id="6337"/>
    <lineage>
        <taxon>Eukaryota</taxon>
        <taxon>Metazoa</taxon>
        <taxon>Ecdysozoa</taxon>
        <taxon>Nematoda</taxon>
        <taxon>Enoplea</taxon>
        <taxon>Dorylaimia</taxon>
        <taxon>Trichinellida</taxon>
        <taxon>Trichinellidae</taxon>
        <taxon>Trichinella</taxon>
    </lineage>
</organism>
<dbReference type="EMBL" id="JYDV01000001">
    <property type="protein sequence ID" value="KRZ46139.1"/>
    <property type="molecule type" value="Genomic_DNA"/>
</dbReference>
<accession>A0A0V1KFS2</accession>
<gene>
    <name evidence="1" type="ORF">T4C_2972</name>
</gene>